<accession>A0A174B0J1</accession>
<comment type="similarity">
    <text evidence="1">Belongs to the protease inhibitor I39 (alpha-2-macroglobulin) family. Bacterial alpha-2-macroglobulin subfamily.</text>
</comment>
<evidence type="ECO:0000256" key="1">
    <source>
        <dbReference type="ARBA" id="ARBA00010556"/>
    </source>
</evidence>
<dbReference type="Pfam" id="PF17973">
    <property type="entry name" value="bMG10"/>
    <property type="match status" value="1"/>
</dbReference>
<feature type="signal peptide" evidence="2">
    <location>
        <begin position="1"/>
        <end position="22"/>
    </location>
</feature>
<evidence type="ECO:0000313" key="4">
    <source>
        <dbReference type="EMBL" id="CUN93165.1"/>
    </source>
</evidence>
<dbReference type="Gene3D" id="1.50.10.20">
    <property type="match status" value="1"/>
</dbReference>
<dbReference type="PANTHER" id="PTHR40094:SF1">
    <property type="entry name" value="UBIQUITIN DOMAIN-CONTAINING PROTEIN"/>
    <property type="match status" value="1"/>
</dbReference>
<dbReference type="InterPro" id="IPR008930">
    <property type="entry name" value="Terpenoid_cyclase/PrenylTrfase"/>
</dbReference>
<dbReference type="PANTHER" id="PTHR40094">
    <property type="entry name" value="ALPHA-2-MACROGLOBULIN HOMOLOG"/>
    <property type="match status" value="1"/>
</dbReference>
<protein>
    <submittedName>
        <fullName evidence="4">Large extracellular alpha-helical protein</fullName>
    </submittedName>
</protein>
<keyword evidence="2" id="KW-0732">Signal</keyword>
<dbReference type="SUPFAM" id="SSF48239">
    <property type="entry name" value="Terpenoid cyclases/Protein prenyltransferases"/>
    <property type="match status" value="1"/>
</dbReference>
<dbReference type="Gene3D" id="2.60.40.1930">
    <property type="match status" value="1"/>
</dbReference>
<feature type="chain" id="PRO_5008018060" evidence="2">
    <location>
        <begin position="23"/>
        <end position="1907"/>
    </location>
</feature>
<reference evidence="4 5" key="1">
    <citation type="submission" date="2015-09" db="EMBL/GenBank/DDBJ databases">
        <authorList>
            <consortium name="Pathogen Informatics"/>
        </authorList>
    </citation>
    <scope>NUCLEOTIDE SEQUENCE [LARGE SCALE GENOMIC DNA]</scope>
    <source>
        <strain evidence="4 5">2789STDY5608840</strain>
    </source>
</reference>
<evidence type="ECO:0000256" key="2">
    <source>
        <dbReference type="SAM" id="SignalP"/>
    </source>
</evidence>
<dbReference type="STRING" id="338188.ERS852397_01056"/>
<dbReference type="GO" id="GO:0004866">
    <property type="term" value="F:endopeptidase inhibitor activity"/>
    <property type="evidence" value="ECO:0007669"/>
    <property type="project" value="InterPro"/>
</dbReference>
<dbReference type="Proteomes" id="UP000095517">
    <property type="component" value="Unassembled WGS sequence"/>
</dbReference>
<dbReference type="Pfam" id="PF01835">
    <property type="entry name" value="MG2"/>
    <property type="match status" value="1"/>
</dbReference>
<feature type="domain" description="Alpha-2-macroglobulin" evidence="3">
    <location>
        <begin position="1143"/>
        <end position="1233"/>
    </location>
</feature>
<dbReference type="SMART" id="SM01360">
    <property type="entry name" value="A2M"/>
    <property type="match status" value="1"/>
</dbReference>
<dbReference type="InterPro" id="IPR051802">
    <property type="entry name" value="YfhM-like"/>
</dbReference>
<name>A0A174B0J1_9BACE</name>
<dbReference type="InterPro" id="IPR041246">
    <property type="entry name" value="Bact_MG10"/>
</dbReference>
<dbReference type="Pfam" id="PF00207">
    <property type="entry name" value="A2M"/>
    <property type="match status" value="1"/>
</dbReference>
<gene>
    <name evidence="4" type="ORF">ERS852397_01056</name>
</gene>
<organism evidence="4 5">
    <name type="scientific">Bacteroides finegoldii</name>
    <dbReference type="NCBI Taxonomy" id="338188"/>
    <lineage>
        <taxon>Bacteria</taxon>
        <taxon>Pseudomonadati</taxon>
        <taxon>Bacteroidota</taxon>
        <taxon>Bacteroidia</taxon>
        <taxon>Bacteroidales</taxon>
        <taxon>Bacteroidaceae</taxon>
        <taxon>Bacteroides</taxon>
    </lineage>
</organism>
<dbReference type="InterPro" id="IPR002890">
    <property type="entry name" value="MG2"/>
</dbReference>
<dbReference type="RefSeq" id="WP_055278624.1">
    <property type="nucleotide sequence ID" value="NZ_CABIXA010000005.1"/>
</dbReference>
<sequence length="1907" mass="215456">MKVRQICMMVLLGLGVIPAMQAQTFDKLWKEVEQAEKKSLPKTVIKLTDEIYQKGEKERNSAQMLKAYMWRMKTQDILTPDSFYVGLRDLEQWAKQTEQPMDRAILHSLIAEFYANYAADNQWQLRQRTEIVGETPSADIREWTANMFVEKVRTNVKEALADSLLLLKTSSLNYIPFVELGETSEYYHHDMYHLLASRAIRALNQIERLERGSFNGITASPVKQDIVNIYERMTDAYETAGLKEGYVLTMLQYLEWKRGNDNKLQPVQLKKGLGEWTADTYNAALDELKRQFKSEPICAEVYLAQVRYAVEKMQQVNALQLCDEAIRLYPGYRRINALKNLREEILAPFLNVSAVSQAFPNEEIKLNVEHKNLDGFTVRLYQAKKLVKEQHYSVLRPKDYRAKDTVFTFKAPDLGTYVMRIIPDIRAKRDSESKFNVTRFKVLTCRLPENQYEVVTLDGQTGHPIPNAKVTLYSSDEKVLQEFTTDKEGKVVFLRNTKYRYLKASKGTDTAMPKQGIYGGSYGYYGNKDKAVEEMTLLTDRSLYRPGQTVYVKGIAFAQKSDTADVIPNKAYTVTLYDANYQEVGRKSVRTNEFGSFATDFALPSACLNGVFSLTAGEGGTTVRVEDYKRPTFDITFEKQTESYKLGDEVQVKGKIQSYSGVSLQDLPVKYTVKRSAYNLWRISGAVQIASGEVTANENGEFTIPVRLEESDEYKNNDRVYYRYSIEATVTNVAGETQSSTDVIPAGNRSLVLQMELDKKTCKDRPFDIVFKAQNLNEQPVEVNGNYYLYPLEETNVKESSLKETGFKKASENPVATGTFTSNKEMTLDWKNLPSGTYMLKAVAKDSQGKEVETEAQTILFSIGDKRPPVKSPTWFYAENTEFDATHPAVFCFGTSEKDTYVMMNVFCGDKQLESKALNLSDTIVRFTYPYLESYGDGIFVNFCMVRDGQLYQEQVSVEKRLADKTLTMKWEVFRDNLRPGQKEEWKLTIKTPQGQAADAEMLATMYDASLDKIWNRRQDFRLYYNRILPNFRWMNGYWGNNSFNYWWNNKTLKVPVLAYDYFVMPSRIGNVFFESEILADGVMIRGGGVQKKAAMTGSVASRSNVVEVKYVPALVSEATDAEFEEETLPDAPADLRTNLAETAFFYPQLRTNEQGEISFSFTMPESLTRWNFRGYSHTKGMLTGTLDGEATTSKEFMLTPNLPRFVRVGDKTSIAASISNMTGKPQAGTVSMILFDPMTEKVVSTQKQKFSVAAGKTIGVNFRFTVNDKYEILGCRMIADSGTFSDGEQQLLPVLSNKEHLVETLPMPVRGEETRTFSLDSLFNQHSKTATDRKLTIEFTGNPAWYAIQALPSLSLPVNNNAISWATAYYANTLASYIMNSQPRIKAVFDSWKLQGGTKETFLSDLQKNQEVKNILLSESPWVLEAKTEEQQKERIATLFDLNNIRSNNIAALTRLQELQNSDGAWSWFKGMNGSRYVTAYIAELNARLALLTGAPLSGTALDLQAKALTYLHQSALEEYKNILKAQKKGVKQTGVSSGILQYLYIVAISGEQVPAASKIAYAYYLSKVGELLTSSSMETKAIAAIVLDKAGRKKEAQEFVASLKEHLTKTDEQGMFFAFNENPYAWGGMKLQAHVDVMEALELIGGNGNRETVEEMKLWLLKQKQTQQWSSPVATADAVYALLMKGANLLDNQGDVRIVIANEVLETVSPSKTTVPGLGYIKRSFTQKNVVDARKIEVEKRNPGIAWGAVYAEYDSPISDVKQQGGALNVEKQLYVERIENNVAQLQPITSKTVLTVGDKVVSRLTISVDRTMDFVQLKDQRGACFEPVGSISGYRWNNGFGYYVDIKDASTNFFFDHLGKGVYVLEYGYRVSREGTYETGLVTIQCAYAPEYVSHSASMTIIIE</sequence>
<dbReference type="InterPro" id="IPR001599">
    <property type="entry name" value="Macroglobln_a2"/>
</dbReference>
<evidence type="ECO:0000259" key="3">
    <source>
        <dbReference type="SMART" id="SM01360"/>
    </source>
</evidence>
<proteinExistence type="inferred from homology"/>
<evidence type="ECO:0000313" key="5">
    <source>
        <dbReference type="Proteomes" id="UP000095517"/>
    </source>
</evidence>
<dbReference type="EMBL" id="CYZH01000005">
    <property type="protein sequence ID" value="CUN93165.1"/>
    <property type="molecule type" value="Genomic_DNA"/>
</dbReference>